<dbReference type="Pfam" id="PF00805">
    <property type="entry name" value="Pentapeptide"/>
    <property type="match status" value="2"/>
</dbReference>
<proteinExistence type="predicted"/>
<dbReference type="AlphaFoldDB" id="A0A433UTD2"/>
<protein>
    <recommendedName>
        <fullName evidence="3">Pentapeptide repeat-containing protein</fullName>
    </recommendedName>
</protein>
<dbReference type="OrthoDB" id="528527at2"/>
<name>A0A433UTD2_ANAVA</name>
<comment type="caution">
    <text evidence="1">The sequence shown here is derived from an EMBL/GenBank/DDBJ whole genome shotgun (WGS) entry which is preliminary data.</text>
</comment>
<evidence type="ECO:0000313" key="1">
    <source>
        <dbReference type="EMBL" id="RUS97079.1"/>
    </source>
</evidence>
<dbReference type="EMBL" id="RSCM01000005">
    <property type="protein sequence ID" value="RUS97079.1"/>
    <property type="molecule type" value="Genomic_DNA"/>
</dbReference>
<dbReference type="PANTHER" id="PTHR14136:SF17">
    <property type="entry name" value="BTB_POZ DOMAIN-CONTAINING PROTEIN KCTD9"/>
    <property type="match status" value="1"/>
</dbReference>
<accession>A0A433UTD2</accession>
<dbReference type="InterPro" id="IPR051082">
    <property type="entry name" value="Pentapeptide-BTB/POZ_domain"/>
</dbReference>
<dbReference type="SUPFAM" id="SSF141571">
    <property type="entry name" value="Pentapeptide repeat-like"/>
    <property type="match status" value="1"/>
</dbReference>
<dbReference type="PANTHER" id="PTHR14136">
    <property type="entry name" value="BTB_POZ DOMAIN-CONTAINING PROTEIN KCTD9"/>
    <property type="match status" value="1"/>
</dbReference>
<sequence length="219" mass="23994">MLEIPERLKHTRQNNSYQQYLMNVIPRLDHNSIETSLSAINDLERLAQIQPQYHWIIMDMLTHFVRNQAPILAPEDQMINSSTNIEPVIQAAITVIGRRDITKDPENEQIDLSYANLRGVNLSGANLGKTNLYQANLSNANLAGANLEGAILSAANLSGANLNLANLSEAILSAANLNGANLSGANLHRANLYLASLQNAILNDTILNGANLREANFNF</sequence>
<keyword evidence="2" id="KW-1185">Reference proteome</keyword>
<gene>
    <name evidence="1" type="ORF">DSM107003_18200</name>
</gene>
<dbReference type="Proteomes" id="UP000276103">
    <property type="component" value="Unassembled WGS sequence"/>
</dbReference>
<evidence type="ECO:0000313" key="2">
    <source>
        <dbReference type="Proteomes" id="UP000276103"/>
    </source>
</evidence>
<reference evidence="1 2" key="1">
    <citation type="journal article" date="2019" name="Genome Biol. Evol.">
        <title>Day and night: Metabolic profiles and evolutionary relationships of six axenic non-marine cyanobacteria.</title>
        <authorList>
            <person name="Will S.E."/>
            <person name="Henke P."/>
            <person name="Boedeker C."/>
            <person name="Huang S."/>
            <person name="Brinkmann H."/>
            <person name="Rohde M."/>
            <person name="Jarek M."/>
            <person name="Friedl T."/>
            <person name="Seufert S."/>
            <person name="Schumacher M."/>
            <person name="Overmann J."/>
            <person name="Neumann-Schaal M."/>
            <person name="Petersen J."/>
        </authorList>
    </citation>
    <scope>NUCLEOTIDE SEQUENCE [LARGE SCALE GENOMIC DNA]</scope>
    <source>
        <strain evidence="1 2">SAG 1403-4b</strain>
    </source>
</reference>
<dbReference type="InterPro" id="IPR001646">
    <property type="entry name" value="5peptide_repeat"/>
</dbReference>
<organism evidence="1 2">
    <name type="scientific">Trichormus variabilis SAG 1403-4b</name>
    <dbReference type="NCBI Taxonomy" id="447716"/>
    <lineage>
        <taxon>Bacteria</taxon>
        <taxon>Bacillati</taxon>
        <taxon>Cyanobacteriota</taxon>
        <taxon>Cyanophyceae</taxon>
        <taxon>Nostocales</taxon>
        <taxon>Nostocaceae</taxon>
        <taxon>Trichormus</taxon>
    </lineage>
</organism>
<dbReference type="Gene3D" id="2.160.20.80">
    <property type="entry name" value="E3 ubiquitin-protein ligase SopA"/>
    <property type="match status" value="1"/>
</dbReference>
<evidence type="ECO:0008006" key="3">
    <source>
        <dbReference type="Google" id="ProtNLM"/>
    </source>
</evidence>